<keyword evidence="6" id="KW-0902">Two-component regulatory system</keyword>
<dbReference type="InterPro" id="IPR036097">
    <property type="entry name" value="HisK_dim/P_sf"/>
</dbReference>
<dbReference type="Proteomes" id="UP000034749">
    <property type="component" value="Unassembled WGS sequence"/>
</dbReference>
<evidence type="ECO:0000256" key="6">
    <source>
        <dbReference type="ARBA" id="ARBA00023012"/>
    </source>
</evidence>
<dbReference type="InterPro" id="IPR004358">
    <property type="entry name" value="Sig_transdc_His_kin-like_C"/>
</dbReference>
<sequence length="252" mass="28732">MNPEEKIKKLEEENEKLKLLYSKKSDIVSLSSHQIRTSLSALKWIIKMFLDGDLGALTTEQESLLKKAYEGNDRAINTVSELLFANKTEDIIDKAYLFAKIDLTELIDNTIFDFSGEAYNRGIEMLFLKPNTKIHSVNGNKDNIRVVLQNLLENAIKYSNMHGKIFITLKEIDGMVQVSVKDTGVVISEEGKSKIFEKFYRDPEAQKREAVGSGIGLYTIKKIVENNKGKIWFESEKNEGTTFFFTIPIFKS</sequence>
<dbReference type="EMBL" id="LBZW01000040">
    <property type="protein sequence ID" value="KKR78235.1"/>
    <property type="molecule type" value="Genomic_DNA"/>
</dbReference>
<dbReference type="PRINTS" id="PR00344">
    <property type="entry name" value="BCTRLSENSOR"/>
</dbReference>
<dbReference type="PANTHER" id="PTHR45453:SF1">
    <property type="entry name" value="PHOSPHATE REGULON SENSOR PROTEIN PHOR"/>
    <property type="match status" value="1"/>
</dbReference>
<dbReference type="FunFam" id="3.30.565.10:FF:000006">
    <property type="entry name" value="Sensor histidine kinase WalK"/>
    <property type="match status" value="1"/>
</dbReference>
<dbReference type="SMART" id="SM00387">
    <property type="entry name" value="HATPase_c"/>
    <property type="match status" value="1"/>
</dbReference>
<organism evidence="8 9">
    <name type="scientific">Candidatus Nomurabacteria bacterium GW2011_GWA2_40_9</name>
    <dbReference type="NCBI Taxonomy" id="1618734"/>
    <lineage>
        <taxon>Bacteria</taxon>
        <taxon>Candidatus Nomuraibacteriota</taxon>
    </lineage>
</organism>
<dbReference type="InterPro" id="IPR050351">
    <property type="entry name" value="BphY/WalK/GraS-like"/>
</dbReference>
<dbReference type="PROSITE" id="PS50109">
    <property type="entry name" value="HIS_KIN"/>
    <property type="match status" value="1"/>
</dbReference>
<feature type="domain" description="Histidine kinase" evidence="7">
    <location>
        <begin position="30"/>
        <end position="251"/>
    </location>
</feature>
<dbReference type="Gene3D" id="3.30.565.10">
    <property type="entry name" value="Histidine kinase-like ATPase, C-terminal domain"/>
    <property type="match status" value="1"/>
</dbReference>
<protein>
    <recommendedName>
        <fullName evidence="2">histidine kinase</fullName>
        <ecNumber evidence="2">2.7.13.3</ecNumber>
    </recommendedName>
</protein>
<keyword evidence="5 8" id="KW-0418">Kinase</keyword>
<comment type="catalytic activity">
    <reaction evidence="1">
        <text>ATP + protein L-histidine = ADP + protein N-phospho-L-histidine.</text>
        <dbReference type="EC" id="2.7.13.3"/>
    </reaction>
</comment>
<evidence type="ECO:0000256" key="4">
    <source>
        <dbReference type="ARBA" id="ARBA00022679"/>
    </source>
</evidence>
<evidence type="ECO:0000313" key="8">
    <source>
        <dbReference type="EMBL" id="KKR78235.1"/>
    </source>
</evidence>
<dbReference type="AlphaFoldDB" id="A0A0G0W1R7"/>
<gene>
    <name evidence="8" type="ORF">UU24_C0040G0006</name>
</gene>
<dbReference type="GO" id="GO:0016036">
    <property type="term" value="P:cellular response to phosphate starvation"/>
    <property type="evidence" value="ECO:0007669"/>
    <property type="project" value="TreeGrafter"/>
</dbReference>
<evidence type="ECO:0000256" key="5">
    <source>
        <dbReference type="ARBA" id="ARBA00022777"/>
    </source>
</evidence>
<accession>A0A0G0W1R7</accession>
<evidence type="ECO:0000256" key="2">
    <source>
        <dbReference type="ARBA" id="ARBA00012438"/>
    </source>
</evidence>
<dbReference type="EC" id="2.7.13.3" evidence="2"/>
<comment type="caution">
    <text evidence="8">The sequence shown here is derived from an EMBL/GenBank/DDBJ whole genome shotgun (WGS) entry which is preliminary data.</text>
</comment>
<dbReference type="GO" id="GO:0004721">
    <property type="term" value="F:phosphoprotein phosphatase activity"/>
    <property type="evidence" value="ECO:0007669"/>
    <property type="project" value="TreeGrafter"/>
</dbReference>
<dbReference type="InterPro" id="IPR005467">
    <property type="entry name" value="His_kinase_dom"/>
</dbReference>
<proteinExistence type="predicted"/>
<dbReference type="InterPro" id="IPR003594">
    <property type="entry name" value="HATPase_dom"/>
</dbReference>
<dbReference type="CDD" id="cd00075">
    <property type="entry name" value="HATPase"/>
    <property type="match status" value="1"/>
</dbReference>
<evidence type="ECO:0000256" key="1">
    <source>
        <dbReference type="ARBA" id="ARBA00000085"/>
    </source>
</evidence>
<keyword evidence="4" id="KW-0808">Transferase</keyword>
<dbReference type="Pfam" id="PF02518">
    <property type="entry name" value="HATPase_c"/>
    <property type="match status" value="1"/>
</dbReference>
<dbReference type="InterPro" id="IPR036890">
    <property type="entry name" value="HATPase_C_sf"/>
</dbReference>
<dbReference type="GO" id="GO:0005886">
    <property type="term" value="C:plasma membrane"/>
    <property type="evidence" value="ECO:0007669"/>
    <property type="project" value="TreeGrafter"/>
</dbReference>
<dbReference type="SUPFAM" id="SSF55874">
    <property type="entry name" value="ATPase domain of HSP90 chaperone/DNA topoisomerase II/histidine kinase"/>
    <property type="match status" value="1"/>
</dbReference>
<reference evidence="8 9" key="1">
    <citation type="journal article" date="2015" name="Nature">
        <title>rRNA introns, odd ribosomes, and small enigmatic genomes across a large radiation of phyla.</title>
        <authorList>
            <person name="Brown C.T."/>
            <person name="Hug L.A."/>
            <person name="Thomas B.C."/>
            <person name="Sharon I."/>
            <person name="Castelle C.J."/>
            <person name="Singh A."/>
            <person name="Wilkins M.J."/>
            <person name="Williams K.H."/>
            <person name="Banfield J.F."/>
        </authorList>
    </citation>
    <scope>NUCLEOTIDE SEQUENCE [LARGE SCALE GENOMIC DNA]</scope>
</reference>
<name>A0A0G0W1R7_9BACT</name>
<dbReference type="Gene3D" id="1.10.287.130">
    <property type="match status" value="1"/>
</dbReference>
<evidence type="ECO:0000313" key="9">
    <source>
        <dbReference type="Proteomes" id="UP000034749"/>
    </source>
</evidence>
<dbReference type="SUPFAM" id="SSF47384">
    <property type="entry name" value="Homodimeric domain of signal transducing histidine kinase"/>
    <property type="match status" value="1"/>
</dbReference>
<dbReference type="PANTHER" id="PTHR45453">
    <property type="entry name" value="PHOSPHATE REGULON SENSOR PROTEIN PHOR"/>
    <property type="match status" value="1"/>
</dbReference>
<dbReference type="GO" id="GO:0000155">
    <property type="term" value="F:phosphorelay sensor kinase activity"/>
    <property type="evidence" value="ECO:0007669"/>
    <property type="project" value="InterPro"/>
</dbReference>
<evidence type="ECO:0000256" key="3">
    <source>
        <dbReference type="ARBA" id="ARBA00022553"/>
    </source>
</evidence>
<evidence type="ECO:0000259" key="7">
    <source>
        <dbReference type="PROSITE" id="PS50109"/>
    </source>
</evidence>
<keyword evidence="3" id="KW-0597">Phosphoprotein</keyword>